<organism evidence="2 3">
    <name type="scientific">Linnemannia gamsii</name>
    <dbReference type="NCBI Taxonomy" id="64522"/>
    <lineage>
        <taxon>Eukaryota</taxon>
        <taxon>Fungi</taxon>
        <taxon>Fungi incertae sedis</taxon>
        <taxon>Mucoromycota</taxon>
        <taxon>Mortierellomycotina</taxon>
        <taxon>Mortierellomycetes</taxon>
        <taxon>Mortierellales</taxon>
        <taxon>Mortierellaceae</taxon>
        <taxon>Linnemannia</taxon>
    </lineage>
</organism>
<gene>
    <name evidence="2" type="ORF">BGZ97_012598</name>
</gene>
<keyword evidence="3" id="KW-1185">Reference proteome</keyword>
<reference evidence="2" key="1">
    <citation type="journal article" date="2020" name="Fungal Divers.">
        <title>Resolving the Mortierellaceae phylogeny through synthesis of multi-gene phylogenetics and phylogenomics.</title>
        <authorList>
            <person name="Vandepol N."/>
            <person name="Liber J."/>
            <person name="Desiro A."/>
            <person name="Na H."/>
            <person name="Kennedy M."/>
            <person name="Barry K."/>
            <person name="Grigoriev I.V."/>
            <person name="Miller A.N."/>
            <person name="O'Donnell K."/>
            <person name="Stajich J.E."/>
            <person name="Bonito G."/>
        </authorList>
    </citation>
    <scope>NUCLEOTIDE SEQUENCE</scope>
    <source>
        <strain evidence="2">NVP60</strain>
    </source>
</reference>
<feature type="region of interest" description="Disordered" evidence="1">
    <location>
        <begin position="1"/>
        <end position="33"/>
    </location>
</feature>
<evidence type="ECO:0000313" key="2">
    <source>
        <dbReference type="EMBL" id="KAG0310389.1"/>
    </source>
</evidence>
<feature type="region of interest" description="Disordered" evidence="1">
    <location>
        <begin position="64"/>
        <end position="95"/>
    </location>
</feature>
<sequence>MAPNANILTRTPLDSADRLEQHQNPEHHHGSHMASVPVISAPSPAFSFSVSRCLPISRNGLAGSNNIHQSGSGRRSSAPVSNSTSTGSIVSTNNLSTPDIHSVAQINSTNRNNFAGSISSTVNSQLEPVDVQLQQQHQPVLNRLRSEGPPPYIPVAPEAALPSLPPEYNTAIITPLNASASITTGPS</sequence>
<evidence type="ECO:0000313" key="3">
    <source>
        <dbReference type="Proteomes" id="UP000823405"/>
    </source>
</evidence>
<name>A0A9P6ULD1_9FUNG</name>
<accession>A0A9P6ULD1</accession>
<evidence type="ECO:0000256" key="1">
    <source>
        <dbReference type="SAM" id="MobiDB-lite"/>
    </source>
</evidence>
<protein>
    <submittedName>
        <fullName evidence="2">Uncharacterized protein</fullName>
    </submittedName>
</protein>
<dbReference type="OrthoDB" id="2441560at2759"/>
<dbReference type="AlphaFoldDB" id="A0A9P6ULD1"/>
<proteinExistence type="predicted"/>
<dbReference type="Proteomes" id="UP000823405">
    <property type="component" value="Unassembled WGS sequence"/>
</dbReference>
<dbReference type="EMBL" id="JAAAIN010000844">
    <property type="protein sequence ID" value="KAG0310389.1"/>
    <property type="molecule type" value="Genomic_DNA"/>
</dbReference>
<comment type="caution">
    <text evidence="2">The sequence shown here is derived from an EMBL/GenBank/DDBJ whole genome shotgun (WGS) entry which is preliminary data.</text>
</comment>
<feature type="compositionally biased region" description="Basic and acidic residues" evidence="1">
    <location>
        <begin position="15"/>
        <end position="28"/>
    </location>
</feature>